<comment type="caution">
    <text evidence="1">The sequence shown here is derived from an EMBL/GenBank/DDBJ whole genome shotgun (WGS) entry which is preliminary data.</text>
</comment>
<dbReference type="Gene3D" id="3.90.550.10">
    <property type="entry name" value="Spore Coat Polysaccharide Biosynthesis Protein SpsA, Chain A"/>
    <property type="match status" value="1"/>
</dbReference>
<evidence type="ECO:0008006" key="2">
    <source>
        <dbReference type="Google" id="ProtNLM"/>
    </source>
</evidence>
<proteinExistence type="predicted"/>
<dbReference type="EMBL" id="LAZR01000528">
    <property type="protein sequence ID" value="KKN65293.1"/>
    <property type="molecule type" value="Genomic_DNA"/>
</dbReference>
<dbReference type="AlphaFoldDB" id="A0A0F9VHQ4"/>
<sequence length="301" mass="35024">MRTIIGVCTFGGLAFTQLTIRSIRETVTKPYQLYVVVGKPGDTVTCNWLNEQEIPHTVHDMNLGFPAAINDIYDFTWIKNNFDNFVAIGNDVIAYPHAIDSLIEVADTTDYEWVCSTQFDVKTLIKSFPETKKFFHGNDLKFHHFQERPWEVFKKWSSEIQIGKSGLSDVHNLALYKKSVFEKIGYIDVNFYPAYYSDNDYVRRAVHAKTKSCNLVNSWYFHFWSRTIKQGTGGSTPKYFGLNKKFYIRKWGNDFGKETFVVPFNGAVHTLTKDIQLQPTINIQSREDEREIALYWMRRGQ</sequence>
<name>A0A0F9VHQ4_9ZZZZ</name>
<dbReference type="SUPFAM" id="SSF53448">
    <property type="entry name" value="Nucleotide-diphospho-sugar transferases"/>
    <property type="match status" value="1"/>
</dbReference>
<reference evidence="1" key="1">
    <citation type="journal article" date="2015" name="Nature">
        <title>Complex archaea that bridge the gap between prokaryotes and eukaryotes.</title>
        <authorList>
            <person name="Spang A."/>
            <person name="Saw J.H."/>
            <person name="Jorgensen S.L."/>
            <person name="Zaremba-Niedzwiedzka K."/>
            <person name="Martijn J."/>
            <person name="Lind A.E."/>
            <person name="van Eijk R."/>
            <person name="Schleper C."/>
            <person name="Guy L."/>
            <person name="Ettema T.J."/>
        </authorList>
    </citation>
    <scope>NUCLEOTIDE SEQUENCE</scope>
</reference>
<accession>A0A0F9VHQ4</accession>
<protein>
    <recommendedName>
        <fullName evidence="2">Glycosyltransferase 2-like domain-containing protein</fullName>
    </recommendedName>
</protein>
<evidence type="ECO:0000313" key="1">
    <source>
        <dbReference type="EMBL" id="KKN65293.1"/>
    </source>
</evidence>
<gene>
    <name evidence="1" type="ORF">LCGC14_0482760</name>
</gene>
<organism evidence="1">
    <name type="scientific">marine sediment metagenome</name>
    <dbReference type="NCBI Taxonomy" id="412755"/>
    <lineage>
        <taxon>unclassified sequences</taxon>
        <taxon>metagenomes</taxon>
        <taxon>ecological metagenomes</taxon>
    </lineage>
</organism>
<dbReference type="InterPro" id="IPR029044">
    <property type="entry name" value="Nucleotide-diphossugar_trans"/>
</dbReference>